<dbReference type="InterPro" id="IPR008280">
    <property type="entry name" value="Tub_FtsZ_C"/>
</dbReference>
<evidence type="ECO:0000313" key="10">
    <source>
        <dbReference type="EMBL" id="PIR83718.1"/>
    </source>
</evidence>
<dbReference type="InterPro" id="IPR036525">
    <property type="entry name" value="Tubulin/FtsZ_GTPase_sf"/>
</dbReference>
<evidence type="ECO:0000256" key="5">
    <source>
        <dbReference type="NCBIfam" id="TIGR00065"/>
    </source>
</evidence>
<organism evidence="10 11">
    <name type="scientific">Candidatus Kaiserbacteria bacterium CG10_big_fil_rev_8_21_14_0_10_51_14</name>
    <dbReference type="NCBI Taxonomy" id="1974610"/>
    <lineage>
        <taxon>Bacteria</taxon>
        <taxon>Candidatus Kaiseribacteriota</taxon>
    </lineage>
</organism>
<comment type="function">
    <text evidence="4 6">Essential cell division protein that forms a contractile ring structure (Z ring) at the future cell division site. The regulation of the ring assembly controls the timing and the location of cell division. One of the functions of the FtsZ ring is to recruit other cell division proteins to the septum to produce a new cell wall between the dividing cells. Binds GTP and shows GTPase activity.</text>
</comment>
<dbReference type="CDD" id="cd02201">
    <property type="entry name" value="FtsZ_type1"/>
    <property type="match status" value="1"/>
</dbReference>
<keyword evidence="4 6" id="KW-0131">Cell cycle</keyword>
<dbReference type="InterPro" id="IPR037103">
    <property type="entry name" value="Tubulin/FtsZ-like_C"/>
</dbReference>
<evidence type="ECO:0000259" key="9">
    <source>
        <dbReference type="SMART" id="SM00865"/>
    </source>
</evidence>
<dbReference type="GO" id="GO:0048285">
    <property type="term" value="P:organelle fission"/>
    <property type="evidence" value="ECO:0007669"/>
    <property type="project" value="TreeGrafter"/>
</dbReference>
<dbReference type="FunFam" id="3.40.50.1440:FF:000001">
    <property type="entry name" value="Cell division protein FtsZ"/>
    <property type="match status" value="1"/>
</dbReference>
<comment type="subcellular location">
    <subcellularLocation>
        <location evidence="4">Cytoplasm</location>
    </subcellularLocation>
    <text evidence="4">Assembles at midcell at the inner surface of the cytoplasmic membrane.</text>
</comment>
<evidence type="ECO:0000256" key="3">
    <source>
        <dbReference type="ARBA" id="ARBA00023134"/>
    </source>
</evidence>
<comment type="similarity">
    <text evidence="1 4 6">Belongs to the FtsZ family.</text>
</comment>
<dbReference type="PANTHER" id="PTHR30314:SF3">
    <property type="entry name" value="MITOCHONDRIAL DIVISION PROTEIN FSZA"/>
    <property type="match status" value="1"/>
</dbReference>
<feature type="binding site" evidence="4">
    <location>
        <position position="140"/>
    </location>
    <ligand>
        <name>GTP</name>
        <dbReference type="ChEBI" id="CHEBI:37565"/>
    </ligand>
</feature>
<comment type="caution">
    <text evidence="10">The sequence shown here is derived from an EMBL/GenBank/DDBJ whole genome shotgun (WGS) entry which is preliminary data.</text>
</comment>
<dbReference type="PRINTS" id="PR00423">
    <property type="entry name" value="CELLDVISFTSZ"/>
</dbReference>
<dbReference type="Gene3D" id="3.40.50.1440">
    <property type="entry name" value="Tubulin/FtsZ, GTPase domain"/>
    <property type="match status" value="1"/>
</dbReference>
<dbReference type="InterPro" id="IPR003008">
    <property type="entry name" value="Tubulin_FtsZ_GTPase"/>
</dbReference>
<dbReference type="NCBIfam" id="TIGR00065">
    <property type="entry name" value="ftsZ"/>
    <property type="match status" value="1"/>
</dbReference>
<dbReference type="GO" id="GO:0043093">
    <property type="term" value="P:FtsZ-dependent cytokinesis"/>
    <property type="evidence" value="ECO:0007669"/>
    <property type="project" value="UniProtKB-UniRule"/>
</dbReference>
<dbReference type="SMART" id="SM00865">
    <property type="entry name" value="Tubulin_C"/>
    <property type="match status" value="1"/>
</dbReference>
<feature type="binding site" evidence="4">
    <location>
        <position position="188"/>
    </location>
    <ligand>
        <name>GTP</name>
        <dbReference type="ChEBI" id="CHEBI:37565"/>
    </ligand>
</feature>
<feature type="domain" description="Tubulin/FtsZ GTPase" evidence="8">
    <location>
        <begin position="14"/>
        <end position="206"/>
    </location>
</feature>
<dbReference type="AlphaFoldDB" id="A0A2H0UBC8"/>
<dbReference type="Gene3D" id="3.30.1330.20">
    <property type="entry name" value="Tubulin/FtsZ, C-terminal domain"/>
    <property type="match status" value="1"/>
</dbReference>
<dbReference type="PROSITE" id="PS01135">
    <property type="entry name" value="FTSZ_2"/>
    <property type="match status" value="1"/>
</dbReference>
<evidence type="ECO:0000259" key="8">
    <source>
        <dbReference type="SMART" id="SM00864"/>
    </source>
</evidence>
<feature type="binding site" evidence="4">
    <location>
        <begin position="109"/>
        <end position="111"/>
    </location>
    <ligand>
        <name>GTP</name>
        <dbReference type="ChEBI" id="CHEBI:37565"/>
    </ligand>
</feature>
<dbReference type="GO" id="GO:0032153">
    <property type="term" value="C:cell division site"/>
    <property type="evidence" value="ECO:0007669"/>
    <property type="project" value="UniProtKB-UniRule"/>
</dbReference>
<protein>
    <recommendedName>
        <fullName evidence="4 5">Cell division protein FtsZ</fullName>
    </recommendedName>
</protein>
<dbReference type="InterPro" id="IPR045061">
    <property type="entry name" value="FtsZ/CetZ"/>
</dbReference>
<evidence type="ECO:0000256" key="1">
    <source>
        <dbReference type="ARBA" id="ARBA00009690"/>
    </source>
</evidence>
<name>A0A2H0UBC8_9BACT</name>
<dbReference type="GO" id="GO:0005525">
    <property type="term" value="F:GTP binding"/>
    <property type="evidence" value="ECO:0007669"/>
    <property type="project" value="UniProtKB-UniRule"/>
</dbReference>
<evidence type="ECO:0000256" key="2">
    <source>
        <dbReference type="ARBA" id="ARBA00022741"/>
    </source>
</evidence>
<dbReference type="PANTHER" id="PTHR30314">
    <property type="entry name" value="CELL DIVISION PROTEIN FTSZ-RELATED"/>
    <property type="match status" value="1"/>
</dbReference>
<dbReference type="SMART" id="SM00864">
    <property type="entry name" value="Tubulin"/>
    <property type="match status" value="1"/>
</dbReference>
<dbReference type="InterPro" id="IPR024757">
    <property type="entry name" value="FtsZ_C"/>
</dbReference>
<keyword evidence="3 4" id="KW-0342">GTP-binding</keyword>
<comment type="subunit">
    <text evidence="4">Homodimer. Polymerizes to form a dynamic ring structure in a strictly GTP-dependent manner. Interacts directly with several other division proteins.</text>
</comment>
<dbReference type="GO" id="GO:0000917">
    <property type="term" value="P:division septum assembly"/>
    <property type="evidence" value="ECO:0007669"/>
    <property type="project" value="UniProtKB-KW"/>
</dbReference>
<comment type="caution">
    <text evidence="4">Lacks conserved residue(s) required for the propagation of feature annotation.</text>
</comment>
<keyword evidence="4 6" id="KW-0132">Cell division</keyword>
<dbReference type="InterPro" id="IPR020805">
    <property type="entry name" value="Cell_div_FtsZ_CS"/>
</dbReference>
<dbReference type="GO" id="GO:0003924">
    <property type="term" value="F:GTPase activity"/>
    <property type="evidence" value="ECO:0007669"/>
    <property type="project" value="UniProtKB-UniRule"/>
</dbReference>
<feature type="binding site" evidence="4">
    <location>
        <position position="144"/>
    </location>
    <ligand>
        <name>GTP</name>
        <dbReference type="ChEBI" id="CHEBI:37565"/>
    </ligand>
</feature>
<dbReference type="SUPFAM" id="SSF55307">
    <property type="entry name" value="Tubulin C-terminal domain-like"/>
    <property type="match status" value="1"/>
</dbReference>
<evidence type="ECO:0000256" key="4">
    <source>
        <dbReference type="HAMAP-Rule" id="MF_00909"/>
    </source>
</evidence>
<dbReference type="Pfam" id="PF00091">
    <property type="entry name" value="Tubulin"/>
    <property type="match status" value="1"/>
</dbReference>
<evidence type="ECO:0000256" key="7">
    <source>
        <dbReference type="SAM" id="MobiDB-lite"/>
    </source>
</evidence>
<gene>
    <name evidence="4" type="primary">ftsZ</name>
    <name evidence="10" type="ORF">COU18_03525</name>
</gene>
<dbReference type="Pfam" id="PF12327">
    <property type="entry name" value="FtsZ_C"/>
    <property type="match status" value="1"/>
</dbReference>
<dbReference type="HAMAP" id="MF_00909">
    <property type="entry name" value="FtsZ"/>
    <property type="match status" value="1"/>
</dbReference>
<dbReference type="InterPro" id="IPR018316">
    <property type="entry name" value="Tubulin/FtsZ_2-layer-sand-dom"/>
</dbReference>
<keyword evidence="4 6" id="KW-0717">Septation</keyword>
<feature type="region of interest" description="Disordered" evidence="7">
    <location>
        <begin position="336"/>
        <end position="399"/>
    </location>
</feature>
<keyword evidence="2 4" id="KW-0547">Nucleotide-binding</keyword>
<dbReference type="Proteomes" id="UP000231192">
    <property type="component" value="Unassembled WGS sequence"/>
</dbReference>
<dbReference type="GO" id="GO:0005737">
    <property type="term" value="C:cytoplasm"/>
    <property type="evidence" value="ECO:0007669"/>
    <property type="project" value="UniProtKB-SubCell"/>
</dbReference>
<proteinExistence type="inferred from homology"/>
<evidence type="ECO:0000256" key="6">
    <source>
        <dbReference type="RuleBase" id="RU000631"/>
    </source>
</evidence>
<accession>A0A2H0UBC8</accession>
<feature type="compositionally biased region" description="Basic and acidic residues" evidence="7">
    <location>
        <begin position="347"/>
        <end position="382"/>
    </location>
</feature>
<keyword evidence="4" id="KW-0963">Cytoplasm</keyword>
<reference evidence="11" key="1">
    <citation type="submission" date="2017-09" db="EMBL/GenBank/DDBJ databases">
        <title>Depth-based differentiation of microbial function through sediment-hosted aquifers and enrichment of novel symbionts in the deep terrestrial subsurface.</title>
        <authorList>
            <person name="Probst A.J."/>
            <person name="Ladd B."/>
            <person name="Jarett J.K."/>
            <person name="Geller-Mcgrath D.E."/>
            <person name="Sieber C.M.K."/>
            <person name="Emerson J.B."/>
            <person name="Anantharaman K."/>
            <person name="Thomas B.C."/>
            <person name="Malmstrom R."/>
            <person name="Stieglmeier M."/>
            <person name="Klingl A."/>
            <person name="Woyke T."/>
            <person name="Ryan C.M."/>
            <person name="Banfield J.F."/>
        </authorList>
    </citation>
    <scope>NUCLEOTIDE SEQUENCE [LARGE SCALE GENOMIC DNA]</scope>
</reference>
<sequence length="399" mass="42276">MSKQVKPDVESFARIRVVGVGGSGGNAVNHMVSSHVLGVDFIAINTDAQDLHKSKAKRKINIGKNLTRGLGAGMNAELGKQAAEETREDIQEAVKGSDMVFITCGMGGGTGTGAAPIVAKVARELGALTVGVVTRPFSFEGQQRMRLAEAGLTELRKAVDALIIIPNDKLLAIVSRETGIRNAFAMCDDILKQAVEGISDLITTTGIINVDFADVRAVMHNAGSALMGIGTAMGEHRAEMAARAAINSPLLEVSINGAKGVLFSVAGGEDLGMLEVQDAANVITEAIDPDAKVIFGAVTDETLKKGQVRVTVIATGFPEPGARSSLFPGSSRLVAKKDQDVPPVSPRAREEMRKGEDPAEKYERAVKETPKPEPAKMTPKREEDDDDTWGGLPSFLRRK</sequence>
<evidence type="ECO:0000313" key="11">
    <source>
        <dbReference type="Proteomes" id="UP000231192"/>
    </source>
</evidence>
<dbReference type="EMBL" id="PFBK01000008">
    <property type="protein sequence ID" value="PIR83718.1"/>
    <property type="molecule type" value="Genomic_DNA"/>
</dbReference>
<dbReference type="SUPFAM" id="SSF52490">
    <property type="entry name" value="Tubulin nucleotide-binding domain-like"/>
    <property type="match status" value="1"/>
</dbReference>
<dbReference type="GO" id="GO:0051258">
    <property type="term" value="P:protein polymerization"/>
    <property type="evidence" value="ECO:0007669"/>
    <property type="project" value="UniProtKB-UniRule"/>
</dbReference>
<dbReference type="InterPro" id="IPR000158">
    <property type="entry name" value="Cell_div_FtsZ"/>
</dbReference>
<feature type="domain" description="Tubulin/FtsZ 2-layer sandwich" evidence="9">
    <location>
        <begin position="208"/>
        <end position="326"/>
    </location>
</feature>